<accession>A0ACB9L0S2</accession>
<proteinExistence type="predicted"/>
<gene>
    <name evidence="1" type="ORF">MLD38_039026</name>
</gene>
<dbReference type="EMBL" id="CM042891">
    <property type="protein sequence ID" value="KAI4303386.1"/>
    <property type="molecule type" value="Genomic_DNA"/>
</dbReference>
<reference evidence="2" key="1">
    <citation type="journal article" date="2023" name="Front. Plant Sci.">
        <title>Chromosomal-level genome assembly of Melastoma candidum provides insights into trichome evolution.</title>
        <authorList>
            <person name="Zhong Y."/>
            <person name="Wu W."/>
            <person name="Sun C."/>
            <person name="Zou P."/>
            <person name="Liu Y."/>
            <person name="Dai S."/>
            <person name="Zhou R."/>
        </authorList>
    </citation>
    <scope>NUCLEOTIDE SEQUENCE [LARGE SCALE GENOMIC DNA]</scope>
</reference>
<sequence length="610" mass="66672">MEEPPGSAAKTICSICFDDLRPVVEDLLAIPVCGHVFHTHCLQQWFEYCPKTKKHSCPVCKQTCAANKVCRLYFQSFGDGTDASPRGLVVRGRDEDDPTMLKKEVHRLEAKVGGLTSVVDQQGKDLKVLNSELQFLREQVKKETSLKEDAFKQKMTIQQLLHMKSQELDKTALECLSLQERNMALAKELAALKLVADLDLEEDEILKLSCLGNESNSKDTIDVLRKSLVIRNKSYKELMAKCNTLGRGEARSSKKLDKMQEKISKLKLRVQELETAIEAKDNQALRALKDSMGSAPAIKATFFPESIAKRNFLGDKQKSSQPLPDLGLFGDAMKDADVPLGKENVDAVRNGFSGTYKMPNGHVDLSSAQISSAGKGTLARPIQTQNIPNDGSVKAKPTGHVDLSSAQISSAGKGTLARPIQKQIIPNDGSVNAKPTISDRFSILSHEEIADTVPKASMLKELGNEKNVSRENDATDDDLIILNDIMREKPMLNIRKEAPIPLPLCKPGDICVSGGLLGPDGTPRYLGKWCKRGQNKTIAGMNSSNISNGDLIAVGSDGRGGRVKALRSTILSPIDDQEKSAKRCKSSSKPAFPPSQGSLQIEHFFGKISN</sequence>
<evidence type="ECO:0000313" key="2">
    <source>
        <dbReference type="Proteomes" id="UP001057402"/>
    </source>
</evidence>
<protein>
    <submittedName>
        <fullName evidence="1">Uncharacterized protein</fullName>
    </submittedName>
</protein>
<comment type="caution">
    <text evidence="1">The sequence shown here is derived from an EMBL/GenBank/DDBJ whole genome shotgun (WGS) entry which is preliminary data.</text>
</comment>
<name>A0ACB9L0S2_9MYRT</name>
<dbReference type="Proteomes" id="UP001057402">
    <property type="component" value="Chromosome 12"/>
</dbReference>
<evidence type="ECO:0000313" key="1">
    <source>
        <dbReference type="EMBL" id="KAI4303386.1"/>
    </source>
</evidence>
<keyword evidence="2" id="KW-1185">Reference proteome</keyword>
<organism evidence="1 2">
    <name type="scientific">Melastoma candidum</name>
    <dbReference type="NCBI Taxonomy" id="119954"/>
    <lineage>
        <taxon>Eukaryota</taxon>
        <taxon>Viridiplantae</taxon>
        <taxon>Streptophyta</taxon>
        <taxon>Embryophyta</taxon>
        <taxon>Tracheophyta</taxon>
        <taxon>Spermatophyta</taxon>
        <taxon>Magnoliopsida</taxon>
        <taxon>eudicotyledons</taxon>
        <taxon>Gunneridae</taxon>
        <taxon>Pentapetalae</taxon>
        <taxon>rosids</taxon>
        <taxon>malvids</taxon>
        <taxon>Myrtales</taxon>
        <taxon>Melastomataceae</taxon>
        <taxon>Melastomatoideae</taxon>
        <taxon>Melastomateae</taxon>
        <taxon>Melastoma</taxon>
    </lineage>
</organism>